<dbReference type="EMBL" id="JARQZJ010000009">
    <property type="protein sequence ID" value="KAK9872084.1"/>
    <property type="molecule type" value="Genomic_DNA"/>
</dbReference>
<reference evidence="1 2" key="1">
    <citation type="submission" date="2023-03" db="EMBL/GenBank/DDBJ databases">
        <title>Genome insight into feeding habits of ladybird beetles.</title>
        <authorList>
            <person name="Li H.-S."/>
            <person name="Huang Y.-H."/>
            <person name="Pang H."/>
        </authorList>
    </citation>
    <scope>NUCLEOTIDE SEQUENCE [LARGE SCALE GENOMIC DNA]</scope>
    <source>
        <strain evidence="1">SYSU_2023b</strain>
        <tissue evidence="1">Whole body</tissue>
    </source>
</reference>
<comment type="caution">
    <text evidence="1">The sequence shown here is derived from an EMBL/GenBank/DDBJ whole genome shotgun (WGS) entry which is preliminary data.</text>
</comment>
<organism evidence="1 2">
    <name type="scientific">Henosepilachna vigintioctopunctata</name>
    <dbReference type="NCBI Taxonomy" id="420089"/>
    <lineage>
        <taxon>Eukaryota</taxon>
        <taxon>Metazoa</taxon>
        <taxon>Ecdysozoa</taxon>
        <taxon>Arthropoda</taxon>
        <taxon>Hexapoda</taxon>
        <taxon>Insecta</taxon>
        <taxon>Pterygota</taxon>
        <taxon>Neoptera</taxon>
        <taxon>Endopterygota</taxon>
        <taxon>Coleoptera</taxon>
        <taxon>Polyphaga</taxon>
        <taxon>Cucujiformia</taxon>
        <taxon>Coccinelloidea</taxon>
        <taxon>Coccinellidae</taxon>
        <taxon>Epilachninae</taxon>
        <taxon>Epilachnini</taxon>
        <taxon>Henosepilachna</taxon>
    </lineage>
</organism>
<keyword evidence="2" id="KW-1185">Reference proteome</keyword>
<gene>
    <name evidence="1" type="ORF">WA026_016129</name>
</gene>
<name>A0AAW1TY68_9CUCU</name>
<sequence length="132" mass="14816">MSSSDWSSVTLQIFRFCSFGPTSDISKYIAKCRILKQWDVGIGNLFDVIVCGPWHTLHGPTLGGDSDTYANLIRKRHIAGIKTGVKKEQTTGERVDDDKGHNRPYAMHISGKPRSVFRPGWSFEVFVKLCRG</sequence>
<dbReference type="Proteomes" id="UP001431783">
    <property type="component" value="Unassembled WGS sequence"/>
</dbReference>
<proteinExistence type="predicted"/>
<dbReference type="AlphaFoldDB" id="A0AAW1TY68"/>
<protein>
    <submittedName>
        <fullName evidence="1">Uncharacterized protein</fullName>
    </submittedName>
</protein>
<evidence type="ECO:0000313" key="2">
    <source>
        <dbReference type="Proteomes" id="UP001431783"/>
    </source>
</evidence>
<evidence type="ECO:0000313" key="1">
    <source>
        <dbReference type="EMBL" id="KAK9872084.1"/>
    </source>
</evidence>
<accession>A0AAW1TY68</accession>